<dbReference type="InterPro" id="IPR000757">
    <property type="entry name" value="Beta-glucanase-like"/>
</dbReference>
<proteinExistence type="predicted"/>
<dbReference type="Proteomes" id="UP001642464">
    <property type="component" value="Unassembled WGS sequence"/>
</dbReference>
<evidence type="ECO:0000313" key="4">
    <source>
        <dbReference type="Proteomes" id="UP001642464"/>
    </source>
</evidence>
<dbReference type="InterPro" id="IPR025197">
    <property type="entry name" value="DUF4116"/>
</dbReference>
<dbReference type="Gene3D" id="2.60.120.200">
    <property type="match status" value="1"/>
</dbReference>
<evidence type="ECO:0000259" key="2">
    <source>
        <dbReference type="PROSITE" id="PS51762"/>
    </source>
</evidence>
<organism evidence="3 4">
    <name type="scientific">Durusdinium trenchii</name>
    <dbReference type="NCBI Taxonomy" id="1381693"/>
    <lineage>
        <taxon>Eukaryota</taxon>
        <taxon>Sar</taxon>
        <taxon>Alveolata</taxon>
        <taxon>Dinophyceae</taxon>
        <taxon>Suessiales</taxon>
        <taxon>Symbiodiniaceae</taxon>
        <taxon>Durusdinium</taxon>
    </lineage>
</organism>
<dbReference type="InterPro" id="IPR013320">
    <property type="entry name" value="ConA-like_dom_sf"/>
</dbReference>
<name>A0ABP0HY78_9DINO</name>
<keyword evidence="4" id="KW-1185">Reference proteome</keyword>
<accession>A0ABP0HY78</accession>
<feature type="chain" id="PRO_5045830228" evidence="1">
    <location>
        <begin position="24"/>
        <end position="1233"/>
    </location>
</feature>
<dbReference type="Pfam" id="PF26113">
    <property type="entry name" value="GH16_XgeA"/>
    <property type="match status" value="1"/>
</dbReference>
<dbReference type="Pfam" id="PF13475">
    <property type="entry name" value="DUF4116"/>
    <property type="match status" value="5"/>
</dbReference>
<reference evidence="3 4" key="1">
    <citation type="submission" date="2024-02" db="EMBL/GenBank/DDBJ databases">
        <authorList>
            <person name="Chen Y."/>
            <person name="Shah S."/>
            <person name="Dougan E. K."/>
            <person name="Thang M."/>
            <person name="Chan C."/>
        </authorList>
    </citation>
    <scope>NUCLEOTIDE SEQUENCE [LARGE SCALE GENOMIC DNA]</scope>
</reference>
<dbReference type="SUPFAM" id="SSF49899">
    <property type="entry name" value="Concanavalin A-like lectins/glucanases"/>
    <property type="match status" value="1"/>
</dbReference>
<dbReference type="PROSITE" id="PS51762">
    <property type="entry name" value="GH16_2"/>
    <property type="match status" value="1"/>
</dbReference>
<feature type="signal peptide" evidence="1">
    <location>
        <begin position="1"/>
        <end position="23"/>
    </location>
</feature>
<comment type="caution">
    <text evidence="3">The sequence shown here is derived from an EMBL/GenBank/DDBJ whole genome shotgun (WGS) entry which is preliminary data.</text>
</comment>
<dbReference type="InterPro" id="IPR050546">
    <property type="entry name" value="Glycosyl_Hydrlase_16"/>
</dbReference>
<gene>
    <name evidence="3" type="ORF">SCF082_LOCUS4094</name>
</gene>
<protein>
    <submittedName>
        <fullName evidence="3">3-beta-glucosidase A1 ((1-&gt;3)-beta-glucan endohydrolase) ((1-&gt;3)-beta-glucanase A1)</fullName>
    </submittedName>
</protein>
<dbReference type="PANTHER" id="PTHR10963">
    <property type="entry name" value="GLYCOSYL HYDROLASE-RELATED"/>
    <property type="match status" value="1"/>
</dbReference>
<dbReference type="PANTHER" id="PTHR10963:SF60">
    <property type="entry name" value="GRAM-NEGATIVE BACTERIA-BINDING PROTEIN 1-RELATED"/>
    <property type="match status" value="1"/>
</dbReference>
<evidence type="ECO:0000313" key="3">
    <source>
        <dbReference type="EMBL" id="CAK8994823.1"/>
    </source>
</evidence>
<feature type="domain" description="GH16" evidence="2">
    <location>
        <begin position="147"/>
        <end position="450"/>
    </location>
</feature>
<dbReference type="PROSITE" id="PS51257">
    <property type="entry name" value="PROKAR_LIPOPROTEIN"/>
    <property type="match status" value="1"/>
</dbReference>
<evidence type="ECO:0000256" key="1">
    <source>
        <dbReference type="SAM" id="SignalP"/>
    </source>
</evidence>
<dbReference type="EMBL" id="CAXAMM010002113">
    <property type="protein sequence ID" value="CAK8994823.1"/>
    <property type="molecule type" value="Genomic_DNA"/>
</dbReference>
<keyword evidence="1" id="KW-0732">Signal</keyword>
<sequence length="1233" mass="134999">MSGLRVPLLVASFLLSSSCELEACDDSDFSLRQLRARQFTNVSSEGCGGLDDPRNADCADAVQWAYEKGIKTHPGWYFIPLGKISQIGPADAKLNDLQRIFFCGRAGQSAPRCGLPPCGCSRPPCHMCEAPEVAPKLSKAFNLIKRFDFTGDPKREFDIVQLPDQNMTHSCSNYVDDGQTVFTSNGRLVLKVASACPDGSCLNSGRVMSRDAFTYGVFTFSAKVPKCNAVWPALWFLPQSSKGDGKYGPWPCSGEIDLLETVNDDSHGAFNLVAGFGAAAGRCYDPAAVSCNACAPPSYCTSTTLADAEASHVLVEDVDCAAGQNSWKEHLFVLVWQPHEISAFLDPKLSFNSQGQLVAIQEKIRPGAPTFKTYQRDTTPTWSAVQDYMQKCFPGPHSPDAPFDIPMKIVLNIAVGGYGGAPCYWGEKTCASGPSPALRDQTRSASNPSSGMEVEVELNGLAGELCCIMAPISSSLADLKLLWQVSHYQLDCRMAEERLFLGCRELYDEDRLGALVAAPSPGATPRVALSLVRRSPTHAKLLKLAQDGSQALSRKWLAKMPEVVRGDAELVREVLRRDGVALQYASEDLKAHPQLVLEAVRRSGFALEYAAEHLRGDRQFVLEAVKQNGFALARASAKLQGDPEVILAAIKEEGAAFEYAAQELKGDFDFALEVVSLGGPGAMEHISADLWEDPRFVLHAVRQAPSALEHAQAEVKAEPTFVLELLSRSPAALPFVAAELLEEMEGEMDPAFLLRAVERNPEALAHVPSEMAMEPAFILMALRCNGHSLRYVNRGLLKEKGFALQALGAAGAKALVDLPEDFWQDRDLALTALRIDESGIEKVPKKFWTDRDFVLAAARFQPSVLNMVEPGWLKEQPFILSVLQRNSSCIRFVSEELLKDRAFVLQALRTHGSVLKHLPQEMRADPSLVLAAVPQTGFVLSFAADELRLDKCFVLQAVKINGYALIGTPEVMRSDREVVLAAVRQQGQCLEFATPALRADPEIVLAAIRSCPGPMAHVEECLWKDPAFVLEAAALHACAIQHADDALRLNRPFLLSAFERNPECICYVHPQLQSDRSFFIECLALNPHALEFVPTQMRIDVAFQAAAKSQISPEEATKLPAAGYQPVFDTMILGDKNRDGVQDLAQVNSASNVFARIVARSKGLPLPVVYNSNTGQGWTMWKDVPFSADSGLMSVLIPVGGMWQGLWKRRACTDSWVWTLLHVKSIILPKDIW</sequence>